<evidence type="ECO:0000313" key="6">
    <source>
        <dbReference type="Proteomes" id="UP001054889"/>
    </source>
</evidence>
<protein>
    <recommendedName>
        <fullName evidence="4">RING-type domain-containing protein</fullName>
    </recommendedName>
</protein>
<keyword evidence="6" id="KW-1185">Reference proteome</keyword>
<dbReference type="Gene3D" id="3.30.40.10">
    <property type="entry name" value="Zinc/RING finger domain, C3HC4 (zinc finger)"/>
    <property type="match status" value="1"/>
</dbReference>
<evidence type="ECO:0000256" key="1">
    <source>
        <dbReference type="ARBA" id="ARBA00022723"/>
    </source>
</evidence>
<dbReference type="GO" id="GO:0008270">
    <property type="term" value="F:zinc ion binding"/>
    <property type="evidence" value="ECO:0007669"/>
    <property type="project" value="UniProtKB-KW"/>
</dbReference>
<feature type="domain" description="RING-type" evidence="4">
    <location>
        <begin position="2"/>
        <end position="40"/>
    </location>
</feature>
<dbReference type="Proteomes" id="UP001054889">
    <property type="component" value="Unassembled WGS sequence"/>
</dbReference>
<proteinExistence type="predicted"/>
<dbReference type="InterPro" id="IPR051834">
    <property type="entry name" value="RING_finger_E3_ligase"/>
</dbReference>
<dbReference type="GO" id="GO:0005634">
    <property type="term" value="C:nucleus"/>
    <property type="evidence" value="ECO:0007669"/>
    <property type="project" value="TreeGrafter"/>
</dbReference>
<keyword evidence="3" id="KW-0862">Zinc</keyword>
<gene>
    <name evidence="5" type="primary">gb00534</name>
    <name evidence="5" type="ORF">PR202_gb00534</name>
</gene>
<evidence type="ECO:0000256" key="3">
    <source>
        <dbReference type="ARBA" id="ARBA00022833"/>
    </source>
</evidence>
<keyword evidence="2" id="KW-0863">Zinc-finger</keyword>
<evidence type="ECO:0000259" key="4">
    <source>
        <dbReference type="Pfam" id="PF13639"/>
    </source>
</evidence>
<dbReference type="PANTHER" id="PTHR45931:SF23">
    <property type="entry name" value="OS12G0134500 PROTEIN"/>
    <property type="match status" value="1"/>
</dbReference>
<dbReference type="Pfam" id="PF13639">
    <property type="entry name" value="zf-RING_2"/>
    <property type="match status" value="1"/>
</dbReference>
<dbReference type="SUPFAM" id="SSF57850">
    <property type="entry name" value="RING/U-box"/>
    <property type="match status" value="1"/>
</dbReference>
<dbReference type="InterPro" id="IPR001841">
    <property type="entry name" value="Znf_RING"/>
</dbReference>
<sequence length="59" mass="6944">MKDYKEGKRLRVMPCEYMHRFHGKCIKKWLSCSHLCPLCRHALPTANEVRNSTRSSVPI</sequence>
<dbReference type="InterPro" id="IPR013083">
    <property type="entry name" value="Znf_RING/FYVE/PHD"/>
</dbReference>
<dbReference type="AlphaFoldDB" id="A0AAV5DU53"/>
<reference evidence="5" key="2">
    <citation type="submission" date="2021-12" db="EMBL/GenBank/DDBJ databases">
        <title>Resequencing data analysis of finger millet.</title>
        <authorList>
            <person name="Hatakeyama M."/>
            <person name="Aluri S."/>
            <person name="Balachadran M.T."/>
            <person name="Sivarajan S.R."/>
            <person name="Poveda L."/>
            <person name="Shimizu-Inatsugi R."/>
            <person name="Schlapbach R."/>
            <person name="Sreeman S.M."/>
            <person name="Shimizu K.K."/>
        </authorList>
    </citation>
    <scope>NUCLEOTIDE SEQUENCE</scope>
</reference>
<name>A0AAV5DU53_ELECO</name>
<evidence type="ECO:0000256" key="2">
    <source>
        <dbReference type="ARBA" id="ARBA00022771"/>
    </source>
</evidence>
<dbReference type="PANTHER" id="PTHR45931">
    <property type="entry name" value="SI:CH211-59O9.10"/>
    <property type="match status" value="1"/>
</dbReference>
<dbReference type="EMBL" id="BQKI01000071">
    <property type="protein sequence ID" value="GJN13789.1"/>
    <property type="molecule type" value="Genomic_DNA"/>
</dbReference>
<dbReference type="GO" id="GO:0006511">
    <property type="term" value="P:ubiquitin-dependent protein catabolic process"/>
    <property type="evidence" value="ECO:0007669"/>
    <property type="project" value="TreeGrafter"/>
</dbReference>
<keyword evidence="1" id="KW-0479">Metal-binding</keyword>
<dbReference type="GO" id="GO:0061630">
    <property type="term" value="F:ubiquitin protein ligase activity"/>
    <property type="evidence" value="ECO:0007669"/>
    <property type="project" value="TreeGrafter"/>
</dbReference>
<comment type="caution">
    <text evidence="5">The sequence shown here is derived from an EMBL/GenBank/DDBJ whole genome shotgun (WGS) entry which is preliminary data.</text>
</comment>
<organism evidence="5 6">
    <name type="scientific">Eleusine coracana subsp. coracana</name>
    <dbReference type="NCBI Taxonomy" id="191504"/>
    <lineage>
        <taxon>Eukaryota</taxon>
        <taxon>Viridiplantae</taxon>
        <taxon>Streptophyta</taxon>
        <taxon>Embryophyta</taxon>
        <taxon>Tracheophyta</taxon>
        <taxon>Spermatophyta</taxon>
        <taxon>Magnoliopsida</taxon>
        <taxon>Liliopsida</taxon>
        <taxon>Poales</taxon>
        <taxon>Poaceae</taxon>
        <taxon>PACMAD clade</taxon>
        <taxon>Chloridoideae</taxon>
        <taxon>Cynodonteae</taxon>
        <taxon>Eleusininae</taxon>
        <taxon>Eleusine</taxon>
    </lineage>
</organism>
<evidence type="ECO:0000313" key="5">
    <source>
        <dbReference type="EMBL" id="GJN13789.1"/>
    </source>
</evidence>
<reference evidence="5" key="1">
    <citation type="journal article" date="2018" name="DNA Res.">
        <title>Multiple hybrid de novo genome assembly of finger millet, an orphan allotetraploid crop.</title>
        <authorList>
            <person name="Hatakeyama M."/>
            <person name="Aluri S."/>
            <person name="Balachadran M.T."/>
            <person name="Sivarajan S.R."/>
            <person name="Patrignani A."/>
            <person name="Gruter S."/>
            <person name="Poveda L."/>
            <person name="Shimizu-Inatsugi R."/>
            <person name="Baeten J."/>
            <person name="Francoijs K.J."/>
            <person name="Nataraja K.N."/>
            <person name="Reddy Y.A.N."/>
            <person name="Phadnis S."/>
            <person name="Ravikumar R.L."/>
            <person name="Schlapbach R."/>
            <person name="Sreeman S.M."/>
            <person name="Shimizu K.K."/>
        </authorList>
    </citation>
    <scope>NUCLEOTIDE SEQUENCE</scope>
</reference>
<accession>A0AAV5DU53</accession>